<evidence type="ECO:0000313" key="1">
    <source>
        <dbReference type="EMBL" id="KIM81385.1"/>
    </source>
</evidence>
<proteinExistence type="predicted"/>
<reference evidence="1 2" key="1">
    <citation type="submission" date="2014-04" db="EMBL/GenBank/DDBJ databases">
        <authorList>
            <consortium name="DOE Joint Genome Institute"/>
            <person name="Kuo A."/>
            <person name="Tarkka M."/>
            <person name="Buscot F."/>
            <person name="Kohler A."/>
            <person name="Nagy L.G."/>
            <person name="Floudas D."/>
            <person name="Copeland A."/>
            <person name="Barry K.W."/>
            <person name="Cichocki N."/>
            <person name="Veneault-Fourrey C."/>
            <person name="LaButti K."/>
            <person name="Lindquist E.A."/>
            <person name="Lipzen A."/>
            <person name="Lundell T."/>
            <person name="Morin E."/>
            <person name="Murat C."/>
            <person name="Sun H."/>
            <person name="Tunlid A."/>
            <person name="Henrissat B."/>
            <person name="Grigoriev I.V."/>
            <person name="Hibbett D.S."/>
            <person name="Martin F."/>
            <person name="Nordberg H.P."/>
            <person name="Cantor M.N."/>
            <person name="Hua S.X."/>
        </authorList>
    </citation>
    <scope>NUCLEOTIDE SEQUENCE [LARGE SCALE GENOMIC DNA]</scope>
    <source>
        <strain evidence="1 2">F 1598</strain>
    </source>
</reference>
<protein>
    <submittedName>
        <fullName evidence="1">Uncharacterized protein</fullName>
    </submittedName>
</protein>
<reference evidence="2" key="2">
    <citation type="submission" date="2015-01" db="EMBL/GenBank/DDBJ databases">
        <title>Evolutionary Origins and Diversification of the Mycorrhizal Mutualists.</title>
        <authorList>
            <consortium name="DOE Joint Genome Institute"/>
            <consortium name="Mycorrhizal Genomics Consortium"/>
            <person name="Kohler A."/>
            <person name="Kuo A."/>
            <person name="Nagy L.G."/>
            <person name="Floudas D."/>
            <person name="Copeland A."/>
            <person name="Barry K.W."/>
            <person name="Cichocki N."/>
            <person name="Veneault-Fourrey C."/>
            <person name="LaButti K."/>
            <person name="Lindquist E.A."/>
            <person name="Lipzen A."/>
            <person name="Lundell T."/>
            <person name="Morin E."/>
            <person name="Murat C."/>
            <person name="Riley R."/>
            <person name="Ohm R."/>
            <person name="Sun H."/>
            <person name="Tunlid A."/>
            <person name="Henrissat B."/>
            <person name="Grigoriev I.V."/>
            <person name="Hibbett D.S."/>
            <person name="Martin F."/>
        </authorList>
    </citation>
    <scope>NUCLEOTIDE SEQUENCE [LARGE SCALE GENOMIC DNA]</scope>
    <source>
        <strain evidence="2">F 1598</strain>
    </source>
</reference>
<name>A0A0C3F9P8_PILCF</name>
<keyword evidence="2" id="KW-1185">Reference proteome</keyword>
<dbReference type="Proteomes" id="UP000054166">
    <property type="component" value="Unassembled WGS sequence"/>
</dbReference>
<dbReference type="InParanoid" id="A0A0C3F9P8"/>
<sequence>MYPMHFTLIMAHRLHHFRARSTVSELITIAVRPASRDCVAMSSSKALVGHTTIITGSIGNTSFPIASVLSAAISRTTSINRVKNPVLPDPVGVVASKLKPSITGHTPSDM</sequence>
<organism evidence="1 2">
    <name type="scientific">Piloderma croceum (strain F 1598)</name>
    <dbReference type="NCBI Taxonomy" id="765440"/>
    <lineage>
        <taxon>Eukaryota</taxon>
        <taxon>Fungi</taxon>
        <taxon>Dikarya</taxon>
        <taxon>Basidiomycota</taxon>
        <taxon>Agaricomycotina</taxon>
        <taxon>Agaricomycetes</taxon>
        <taxon>Agaricomycetidae</taxon>
        <taxon>Atheliales</taxon>
        <taxon>Atheliaceae</taxon>
        <taxon>Piloderma</taxon>
    </lineage>
</organism>
<gene>
    <name evidence="1" type="ORF">PILCRDRAFT_821467</name>
</gene>
<dbReference type="AlphaFoldDB" id="A0A0C3F9P8"/>
<evidence type="ECO:0000313" key="2">
    <source>
        <dbReference type="Proteomes" id="UP000054166"/>
    </source>
</evidence>
<dbReference type="EMBL" id="KN832999">
    <property type="protein sequence ID" value="KIM81385.1"/>
    <property type="molecule type" value="Genomic_DNA"/>
</dbReference>
<accession>A0A0C3F9P8</accession>
<dbReference type="HOGENOM" id="CLU_2171991_0_0_1"/>